<reference evidence="1" key="2">
    <citation type="journal article" date="2015" name="Fish Shellfish Immunol.">
        <title>Early steps in the European eel (Anguilla anguilla)-Vibrio vulnificus interaction in the gills: Role of the RtxA13 toxin.</title>
        <authorList>
            <person name="Callol A."/>
            <person name="Pajuelo D."/>
            <person name="Ebbesson L."/>
            <person name="Teles M."/>
            <person name="MacKenzie S."/>
            <person name="Amaro C."/>
        </authorList>
    </citation>
    <scope>NUCLEOTIDE SEQUENCE</scope>
</reference>
<dbReference type="PANTHER" id="PTHR38706:SF2">
    <property type="match status" value="1"/>
</dbReference>
<proteinExistence type="predicted"/>
<dbReference type="PANTHER" id="PTHR38706">
    <property type="entry name" value="SI:CH211-198C19.1-RELATED"/>
    <property type="match status" value="1"/>
</dbReference>
<dbReference type="AlphaFoldDB" id="A0A0E9XXL4"/>
<evidence type="ECO:0000313" key="1">
    <source>
        <dbReference type="EMBL" id="JAI07463.1"/>
    </source>
</evidence>
<reference evidence="1" key="1">
    <citation type="submission" date="2014-11" db="EMBL/GenBank/DDBJ databases">
        <authorList>
            <person name="Amaro Gonzalez C."/>
        </authorList>
    </citation>
    <scope>NUCLEOTIDE SEQUENCE</scope>
</reference>
<protein>
    <submittedName>
        <fullName evidence="1">Uncharacterized protein</fullName>
    </submittedName>
</protein>
<sequence>MVISSDKPETLNELIHLRDSGFGRPHPRHGLRLLYWLACECISYDGSLATLECTPASGDYGFHYFENRENILPSPKEEYFYYEVGNLNKPNAQALPSYIRVNYYSNWADRNSDRVILSVGPWNIIDRIYVTEHQGKGRFDRECTYRISKGLMNIIKNLELSEFLRQMGEDPGIRQTNQAYTLSTVSNVASTSRAQAHITITGPEPRSQPQRSTGFWDYCTIL</sequence>
<accession>A0A0E9XXL4</accession>
<dbReference type="EMBL" id="GBXM01001115">
    <property type="protein sequence ID" value="JAI07463.1"/>
    <property type="molecule type" value="Transcribed_RNA"/>
</dbReference>
<organism evidence="1">
    <name type="scientific">Anguilla anguilla</name>
    <name type="common">European freshwater eel</name>
    <name type="synonym">Muraena anguilla</name>
    <dbReference type="NCBI Taxonomy" id="7936"/>
    <lineage>
        <taxon>Eukaryota</taxon>
        <taxon>Metazoa</taxon>
        <taxon>Chordata</taxon>
        <taxon>Craniata</taxon>
        <taxon>Vertebrata</taxon>
        <taxon>Euteleostomi</taxon>
        <taxon>Actinopterygii</taxon>
        <taxon>Neopterygii</taxon>
        <taxon>Teleostei</taxon>
        <taxon>Anguilliformes</taxon>
        <taxon>Anguillidae</taxon>
        <taxon>Anguilla</taxon>
    </lineage>
</organism>
<name>A0A0E9XXL4_ANGAN</name>